<evidence type="ECO:0008006" key="3">
    <source>
        <dbReference type="Google" id="ProtNLM"/>
    </source>
</evidence>
<organism evidence="1 2">
    <name type="scientific">Lipingzhangella rawalii</name>
    <dbReference type="NCBI Taxonomy" id="2055835"/>
    <lineage>
        <taxon>Bacteria</taxon>
        <taxon>Bacillati</taxon>
        <taxon>Actinomycetota</taxon>
        <taxon>Actinomycetes</taxon>
        <taxon>Streptosporangiales</taxon>
        <taxon>Nocardiopsidaceae</taxon>
        <taxon>Lipingzhangella</taxon>
    </lineage>
</organism>
<evidence type="ECO:0000313" key="2">
    <source>
        <dbReference type="Proteomes" id="UP001250214"/>
    </source>
</evidence>
<name>A0ABU2HAY2_9ACTN</name>
<sequence>MLPRISAHIPLVCRPKAPALPLAERLTHLTGQVDDSASASHHNPVARASGVLNYAALIASDVGMPDLAADLCWRQHRVFAEAGRLTGDIAVMALMPLLNVSRLLTRGGDSDGAYDVLTQLYRAAQQRSTTDIRGHTVDLSILTTSESDHYRVCQELWGAVLVDGARALARSGRWSHAADALTVYRGVGHRLLDGRQIYIMSLLERGLHDQARAATEATASTDSWENAIAALLRASCHSQAESVRSDELDDVLRESVAVLSFPDPATALFQARVGLAALDLICDHNGPQSIRLYDALHDAALLDAYAARDVRNHPRAERYLDDEQKQHLDVVLRTAGLGAGTLPHPHMNTLTVAVEEAEVQLHRLLS</sequence>
<keyword evidence="2" id="KW-1185">Reference proteome</keyword>
<gene>
    <name evidence="1" type="ORF">RIF23_19285</name>
</gene>
<reference evidence="2" key="1">
    <citation type="submission" date="2023-07" db="EMBL/GenBank/DDBJ databases">
        <title>Novel species in the genus Lipingzhangella isolated from Sambhar Salt Lake.</title>
        <authorList>
            <person name="Jiya N."/>
            <person name="Kajale S."/>
            <person name="Sharma A."/>
        </authorList>
    </citation>
    <scope>NUCLEOTIDE SEQUENCE [LARGE SCALE GENOMIC DNA]</scope>
    <source>
        <strain evidence="2">LS1_29</strain>
    </source>
</reference>
<protein>
    <recommendedName>
        <fullName evidence="3">XRE family transcriptional regulator</fullName>
    </recommendedName>
</protein>
<dbReference type="EMBL" id="JAVLVT010000011">
    <property type="protein sequence ID" value="MDS1272436.1"/>
    <property type="molecule type" value="Genomic_DNA"/>
</dbReference>
<dbReference type="Proteomes" id="UP001250214">
    <property type="component" value="Unassembled WGS sequence"/>
</dbReference>
<proteinExistence type="predicted"/>
<comment type="caution">
    <text evidence="1">The sequence shown here is derived from an EMBL/GenBank/DDBJ whole genome shotgun (WGS) entry which is preliminary data.</text>
</comment>
<evidence type="ECO:0000313" key="1">
    <source>
        <dbReference type="EMBL" id="MDS1272436.1"/>
    </source>
</evidence>
<accession>A0ABU2HAY2</accession>
<dbReference type="RefSeq" id="WP_310914021.1">
    <property type="nucleotide sequence ID" value="NZ_JAVLVT010000011.1"/>
</dbReference>